<evidence type="ECO:0000256" key="8">
    <source>
        <dbReference type="SAM" id="Coils"/>
    </source>
</evidence>
<evidence type="ECO:0000256" key="4">
    <source>
        <dbReference type="ARBA" id="ARBA00022553"/>
    </source>
</evidence>
<dbReference type="PANTHER" id="PTHR15653">
    <property type="entry name" value="STRIATIN"/>
    <property type="match status" value="1"/>
</dbReference>
<dbReference type="Gene3D" id="1.20.5.300">
    <property type="match status" value="1"/>
</dbReference>
<keyword evidence="7 8" id="KW-0175">Coiled coil</keyword>
<keyword evidence="5" id="KW-0677">Repeat</keyword>
<feature type="compositionally biased region" description="Basic residues" evidence="9">
    <location>
        <begin position="262"/>
        <end position="278"/>
    </location>
</feature>
<dbReference type="Proteomes" id="UP000299102">
    <property type="component" value="Unassembled WGS sequence"/>
</dbReference>
<dbReference type="Pfam" id="PF08232">
    <property type="entry name" value="Striatin"/>
    <property type="match status" value="1"/>
</dbReference>
<dbReference type="InterPro" id="IPR013258">
    <property type="entry name" value="Striatin_N"/>
</dbReference>
<organism evidence="11 12">
    <name type="scientific">Eumeta variegata</name>
    <name type="common">Bagworm moth</name>
    <name type="synonym">Eumeta japonica</name>
    <dbReference type="NCBI Taxonomy" id="151549"/>
    <lineage>
        <taxon>Eukaryota</taxon>
        <taxon>Metazoa</taxon>
        <taxon>Ecdysozoa</taxon>
        <taxon>Arthropoda</taxon>
        <taxon>Hexapoda</taxon>
        <taxon>Insecta</taxon>
        <taxon>Pterygota</taxon>
        <taxon>Neoptera</taxon>
        <taxon>Endopterygota</taxon>
        <taxon>Lepidoptera</taxon>
        <taxon>Glossata</taxon>
        <taxon>Ditrysia</taxon>
        <taxon>Tineoidea</taxon>
        <taxon>Psychidae</taxon>
        <taxon>Oiketicinae</taxon>
        <taxon>Eumeta</taxon>
    </lineage>
</organism>
<evidence type="ECO:0000256" key="9">
    <source>
        <dbReference type="SAM" id="MobiDB-lite"/>
    </source>
</evidence>
<dbReference type="STRING" id="151549.A0A4C1UKB6"/>
<evidence type="ECO:0000256" key="7">
    <source>
        <dbReference type="ARBA" id="ARBA00023054"/>
    </source>
</evidence>
<reference evidence="11 12" key="1">
    <citation type="journal article" date="2019" name="Commun. Biol.">
        <title>The bagworm genome reveals a unique fibroin gene that provides high tensile strength.</title>
        <authorList>
            <person name="Kono N."/>
            <person name="Nakamura H."/>
            <person name="Ohtoshi R."/>
            <person name="Tomita M."/>
            <person name="Numata K."/>
            <person name="Arakawa K."/>
        </authorList>
    </citation>
    <scope>NUCLEOTIDE SEQUENCE [LARGE SCALE GENOMIC DNA]</scope>
</reference>
<comment type="caution">
    <text evidence="11">The sequence shown here is derived from an EMBL/GenBank/DDBJ whole genome shotgun (WGS) entry which is preliminary data.</text>
</comment>
<evidence type="ECO:0000256" key="3">
    <source>
        <dbReference type="ARBA" id="ARBA00022490"/>
    </source>
</evidence>
<sequence length="405" mass="44936">MDDSSVSHHNGGQVGSQIGVSINNKQNEEPSQSVQYSIPGILHFIQHEWARFELERSQWEVDRAEFEARIAFLQGERKGQENLKNDLVRRIKMLEYALKQERAKLHKLKYGVDLQPGERPQPEEPPPEPEPAERAQWKLGRQLIKQYLEEIGYTDTILDVRSNRVRTWLGMNEEQDAQSAARAYEKYPGNAYSMIRKYEYGKDGRKAGSASGTGAGAPGPAGGYADDALSVQETAAVFANFEFLTNQEMDMDSIDDLDTKQRHAQPKPGKRRRKRKGRGALNLHIASGKQQEIHSGRGSSIVLYLISKSGGEEVDHEAEEVLNELNMLTQTEADGGARGDEYPPVKFPAVGVSNAGSSAGAGEGEDEPLALGELAQLTVSNEPEAYDVNTNTKESFRKTVLLAFH</sequence>
<dbReference type="PANTHER" id="PTHR15653:SF0">
    <property type="entry name" value="CONNECTOR OF KINASE TO AP-1, ISOFORM E"/>
    <property type="match status" value="1"/>
</dbReference>
<dbReference type="GO" id="GO:0005516">
    <property type="term" value="F:calmodulin binding"/>
    <property type="evidence" value="ECO:0007669"/>
    <property type="project" value="UniProtKB-KW"/>
</dbReference>
<evidence type="ECO:0000313" key="11">
    <source>
        <dbReference type="EMBL" id="GBP26412.1"/>
    </source>
</evidence>
<keyword evidence="3" id="KW-0963">Cytoplasm</keyword>
<gene>
    <name evidence="11" type="ORF">EVAR_75544_1</name>
</gene>
<dbReference type="FunFam" id="1.20.5.300:FF:000001">
    <property type="entry name" value="striatin isoform X1"/>
    <property type="match status" value="1"/>
</dbReference>
<evidence type="ECO:0000256" key="5">
    <source>
        <dbReference type="ARBA" id="ARBA00022737"/>
    </source>
</evidence>
<feature type="domain" description="Striatin N-terminal" evidence="10">
    <location>
        <begin position="38"/>
        <end position="158"/>
    </location>
</feature>
<keyword evidence="12" id="KW-1185">Reference proteome</keyword>
<keyword evidence="6" id="KW-0112">Calmodulin-binding</keyword>
<name>A0A4C1UKB6_EUMVA</name>
<evidence type="ECO:0000259" key="10">
    <source>
        <dbReference type="Pfam" id="PF08232"/>
    </source>
</evidence>
<feature type="region of interest" description="Disordered" evidence="9">
    <location>
        <begin position="257"/>
        <end position="279"/>
    </location>
</feature>
<evidence type="ECO:0000256" key="2">
    <source>
        <dbReference type="ARBA" id="ARBA00009616"/>
    </source>
</evidence>
<dbReference type="InterPro" id="IPR051488">
    <property type="entry name" value="WD_repeat_striatin"/>
</dbReference>
<keyword evidence="4" id="KW-0597">Phosphoprotein</keyword>
<feature type="compositionally biased region" description="Polar residues" evidence="9">
    <location>
        <begin position="7"/>
        <end position="32"/>
    </location>
</feature>
<feature type="coiled-coil region" evidence="8">
    <location>
        <begin position="63"/>
        <end position="104"/>
    </location>
</feature>
<dbReference type="AlphaFoldDB" id="A0A4C1UKB6"/>
<comment type="similarity">
    <text evidence="2">Belongs to the WD repeat striatin family.</text>
</comment>
<evidence type="ECO:0000313" key="12">
    <source>
        <dbReference type="Proteomes" id="UP000299102"/>
    </source>
</evidence>
<evidence type="ECO:0000256" key="6">
    <source>
        <dbReference type="ARBA" id="ARBA00022860"/>
    </source>
</evidence>
<feature type="region of interest" description="Disordered" evidence="9">
    <location>
        <begin position="1"/>
        <end position="32"/>
    </location>
</feature>
<accession>A0A4C1UKB6</accession>
<dbReference type="OrthoDB" id="727118at2759"/>
<comment type="subcellular location">
    <subcellularLocation>
        <location evidence="1">Cytoplasm</location>
    </subcellularLocation>
</comment>
<feature type="region of interest" description="Disordered" evidence="9">
    <location>
        <begin position="109"/>
        <end position="133"/>
    </location>
</feature>
<dbReference type="GO" id="GO:0005737">
    <property type="term" value="C:cytoplasm"/>
    <property type="evidence" value="ECO:0007669"/>
    <property type="project" value="UniProtKB-SubCell"/>
</dbReference>
<evidence type="ECO:0000256" key="1">
    <source>
        <dbReference type="ARBA" id="ARBA00004496"/>
    </source>
</evidence>
<dbReference type="EMBL" id="BGZK01000180">
    <property type="protein sequence ID" value="GBP26412.1"/>
    <property type="molecule type" value="Genomic_DNA"/>
</dbReference>
<proteinExistence type="inferred from homology"/>
<protein>
    <recommendedName>
        <fullName evidence="10">Striatin N-terminal domain-containing protein</fullName>
    </recommendedName>
</protein>